<organism evidence="2 3">
    <name type="scientific">Simkania negevensis (strain ATCC VR-1471 / DSM 27360 / Z)</name>
    <dbReference type="NCBI Taxonomy" id="331113"/>
    <lineage>
        <taxon>Bacteria</taxon>
        <taxon>Pseudomonadati</taxon>
        <taxon>Chlamydiota</taxon>
        <taxon>Chlamydiia</taxon>
        <taxon>Parachlamydiales</taxon>
        <taxon>Simkaniaceae</taxon>
        <taxon>Simkania</taxon>
    </lineage>
</organism>
<keyword evidence="1" id="KW-0175">Coiled coil</keyword>
<dbReference type="EMBL" id="FR872582">
    <property type="protein sequence ID" value="CCB88690.1"/>
    <property type="molecule type" value="Genomic_DNA"/>
</dbReference>
<sequence length="286" mass="32588">MATIDFSLPMWGTCQARTTYESYEYLKETIKHSDEAKTEDFSRVKTTAFLLLSVAMTFFHGLALEAKALGEGGLYYLSNEAESARKSFTENGKEGLKTLGFSLYQLFLACVALLNPSEVKSRLALPEPVQLKPGLLSDDPEDITNVLMFQNTALRKQITLLQGQLGVTDPEGLVAKLLEANQNSEENFQRAALRAEQDIGYQEGLVKDLKKQLQDKDQIMQHQKEQDEERIRDLQKKLEQSEHTWKYFQHALGEGKELSTRSPAQILERLKNVWARPHLIRGYKFD</sequence>
<reference evidence="2 3" key="2">
    <citation type="journal article" date="2011" name="Mol. Biol. Evol.">
        <title>Unity in variety--the pan-genome of the Chlamydiae.</title>
        <authorList>
            <person name="Collingro A."/>
            <person name="Tischler P."/>
            <person name="Weinmaier T."/>
            <person name="Penz T."/>
            <person name="Heinz E."/>
            <person name="Brunham R.C."/>
            <person name="Read T.D."/>
            <person name="Bavoil P.M."/>
            <person name="Sachse K."/>
            <person name="Kahane S."/>
            <person name="Friedman M.G."/>
            <person name="Rattei T."/>
            <person name="Myers G.S."/>
            <person name="Horn M."/>
        </authorList>
    </citation>
    <scope>NUCLEOTIDE SEQUENCE [LARGE SCALE GENOMIC DNA]</scope>
    <source>
        <strain evidence="3">ATCC VR-1471 / Z</strain>
    </source>
</reference>
<gene>
    <name evidence="2" type="ordered locus">SNE_A08130</name>
</gene>
<dbReference type="Proteomes" id="UP000000496">
    <property type="component" value="Chromosome gsn.131"/>
</dbReference>
<dbReference type="HOGENOM" id="CLU_972856_0_0_0"/>
<name>F8L7F7_SIMNZ</name>
<keyword evidence="3" id="KW-1185">Reference proteome</keyword>
<proteinExistence type="predicted"/>
<evidence type="ECO:0000256" key="1">
    <source>
        <dbReference type="SAM" id="Coils"/>
    </source>
</evidence>
<evidence type="ECO:0000313" key="2">
    <source>
        <dbReference type="EMBL" id="CCB88690.1"/>
    </source>
</evidence>
<feature type="coiled-coil region" evidence="1">
    <location>
        <begin position="206"/>
        <end position="244"/>
    </location>
</feature>
<dbReference type="AlphaFoldDB" id="F8L7F7"/>
<protein>
    <submittedName>
        <fullName evidence="2">Uncharacterized protein</fullName>
    </submittedName>
</protein>
<evidence type="ECO:0000313" key="3">
    <source>
        <dbReference type="Proteomes" id="UP000000496"/>
    </source>
</evidence>
<accession>F8L7F7</accession>
<reference key="1">
    <citation type="journal article" date="2011" name="Mol. Biol. Evol.">
        <title>Unity in variety -- the pan-genome of the Chlamydiae.</title>
        <authorList>
            <person name="Collingro A."/>
            <person name="Tischler P."/>
            <person name="Weinmaier T."/>
            <person name="Penz T."/>
            <person name="Heinz E."/>
            <person name="Brunham R.C."/>
            <person name="Read T.D."/>
            <person name="Bavoil P.M."/>
            <person name="Sachse K."/>
            <person name="Kahane S."/>
            <person name="Friedman M.G."/>
            <person name="Rattei T."/>
            <person name="Myers G.S.A."/>
            <person name="Horn M."/>
        </authorList>
    </citation>
    <scope>NUCLEOTIDE SEQUENCE</scope>
    <source>
        <strain>Z</strain>
    </source>
</reference>
<dbReference type="STRING" id="331113.SNE_A08130"/>
<dbReference type="KEGG" id="sng:SNE_A08130"/>
<dbReference type="RefSeq" id="WP_013943157.1">
    <property type="nucleotide sequence ID" value="NC_015713.1"/>
</dbReference>